<dbReference type="Pfam" id="PF22936">
    <property type="entry name" value="Pol_BBD"/>
    <property type="match status" value="1"/>
</dbReference>
<keyword evidence="5" id="KW-0862">Zinc</keyword>
<accession>A0ABQ5GUJ8</accession>
<dbReference type="PANTHER" id="PTHR42648:SF32">
    <property type="entry name" value="RIBONUCLEASE H-LIKE DOMAIN, GAG-PRE-INTEGRASE DOMAIN PROTEIN-RELATED"/>
    <property type="match status" value="1"/>
</dbReference>
<protein>
    <submittedName>
        <fullName evidence="10">Retrovirus-related pol polyprotein from transposon TNT 1-94</fullName>
    </submittedName>
</protein>
<evidence type="ECO:0000256" key="3">
    <source>
        <dbReference type="ARBA" id="ARBA00022750"/>
    </source>
</evidence>
<feature type="coiled-coil region" evidence="6">
    <location>
        <begin position="340"/>
        <end position="400"/>
    </location>
</feature>
<gene>
    <name evidence="10" type="ORF">Tco_1053675</name>
</gene>
<dbReference type="InterPro" id="IPR001584">
    <property type="entry name" value="Integrase_cat-core"/>
</dbReference>
<reference evidence="10" key="1">
    <citation type="journal article" date="2022" name="Int. J. Mol. Sci.">
        <title>Draft Genome of Tanacetum Coccineum: Genomic Comparison of Closely Related Tanacetum-Family Plants.</title>
        <authorList>
            <person name="Yamashiro T."/>
            <person name="Shiraishi A."/>
            <person name="Nakayama K."/>
            <person name="Satake H."/>
        </authorList>
    </citation>
    <scope>NUCLEOTIDE SEQUENCE</scope>
</reference>
<feature type="region of interest" description="Disordered" evidence="7">
    <location>
        <begin position="1475"/>
        <end position="1586"/>
    </location>
</feature>
<name>A0ABQ5GUJ8_9ASTR</name>
<dbReference type="Gene3D" id="3.30.420.10">
    <property type="entry name" value="Ribonuclease H-like superfamily/Ribonuclease H"/>
    <property type="match status" value="1"/>
</dbReference>
<sequence length="1586" mass="180872">MFMLKIHHTGDFTTLTERRHRFADIDWFDLVDCEQFLLHELDGILEDLGYKDGRILFTHFRIPDLTKDEDLKKLRGLLLLKWHGSTEARKDGNVVETETQASTSKVYMFVELHQGNDDVVFKNNDQEEEHVVVPVVVQEIDEEVMEREDHIVKENEDEAKAVNGVDESDFHHAEIEIPPTKPEDAQSESIRKTLAFSEAVKPEPKKKTLDLADIYGRFVYEDNLIQIRISNDEVDERTSEEYIRDLDIEYHERALLANSKHFIKRRNNFSSQKANENTECYKCGNKGHFARDCFSKTSEPSYKSPMNNYSLVSKGFQPKFTPKLIQSSSNSNNQADQKFQKDYKAEYKKMKAKLALLECRDELLILKQDKLDAVTFQIQNTELIKLNHALQEQLKEEKKINEKWLTSSKKRPGLGVMKYTKPEIHNSSKESVSGTVTVSESKQTTPSVPTEVKDTEQESKSKPIQKPQLKCELCHYTNHSTDDCYRILYCMKCKREDHRTSDHEIAKEKPFPPCTHYGFNDHMPDDCINYPECRICRSYDHSTSGHNRVIQIRGGVLAESSQSNESSIRRHIREPICYLDSGCSRSMTGVKSYLHKYVEKPGPKVVFGDNSSYITEGYGSINYVGIVFTKVAFVNGLKYNLISISQLCDAKYIVEFDDKQGTIFNANKEIILMAPRRNDVYVLDMSSLTPNGACFFAKASESINWLWHKRLSHLNFKNINKLAKQNKVFGLPSLVYSKDKPCTTCKKEKHHRALFKAKQNFSIRKCLHLLHMDLFGPVSPMSINHEKYTIVIVDEYSRMVENQNDVKFKQIRTDNGTEFRNHELKSFCDEKGISQNFSSPYTPKQNGVAKRRKRTLIEAARTMLNDSDVSYYIIPHGRSLTEITQENHVLKVIAPNEPKIPHTKDDEGPPDQFNTEGTHEQNVQNDQMIIQPTNVPSGNNTKVSRSITEPLVHDVTQSYITNQASISSYPVPQDKWSRNQHIELVNIIGDPGEGMLTKSMDVKLTSASASECLFADFLFEIEPKKVSEALKHPGWIDAMQEELNQFYRNKVWTLVHLLYGKTAIEGIDYDETFAPVARMEAIKMFLAFATYMNFKVYQMDIKSAFLNDKMKEEVYVKQPPGFESSEFPTYVCKLDKALYGLKQALRAWYETLSTFLIQNKFARGRIDNTLFIYKSKGEVLLVQVYVDDIIFSSTSYKLCKQFEKLMTKKFETSMMGEVTYFLDCKSSRITKASQFVKNSTPGTYSRNMKFLIVPHPMCKILVQSKGITSNSCEKNPQTNELSHGCNMDRKSTSGACQILGGKLVCWSAKKLIVSVLLSQLKIKYVVSAGCLCKFPIDEKSISENFLRKFWSTAVTFDPFTSTNKPKKRPFKEFLIKFLVSNGQRPLTLDFKTFCSSTRLDYNNGKYVDHPTPEVLGMNYSSTEQVNSIQQLLAYSLITETKVDIGEIIYSDLDPSKVTDIELTAHMIAVNNQRDLVSPPPLVAKPKKGKSQTVAPTLPKSQGPEASGALSKKRKKPKSKRPPTKTKESPPKPTKGSEQSHSVSSGTIPDPQDLERNIQLASTGLPSTLNEGTRKSQPLPEGTATHP</sequence>
<evidence type="ECO:0000259" key="8">
    <source>
        <dbReference type="PROSITE" id="PS50158"/>
    </source>
</evidence>
<keyword evidence="3" id="KW-0064">Aspartyl protease</keyword>
<evidence type="ECO:0000256" key="6">
    <source>
        <dbReference type="SAM" id="Coils"/>
    </source>
</evidence>
<keyword evidence="2" id="KW-0479">Metal-binding</keyword>
<dbReference type="Pfam" id="PF13976">
    <property type="entry name" value="gag_pre-integrs"/>
    <property type="match status" value="1"/>
</dbReference>
<dbReference type="InterPro" id="IPR013103">
    <property type="entry name" value="RVT_2"/>
</dbReference>
<dbReference type="SUPFAM" id="SSF56672">
    <property type="entry name" value="DNA/RNA polymerases"/>
    <property type="match status" value="1"/>
</dbReference>
<evidence type="ECO:0000313" key="10">
    <source>
        <dbReference type="EMBL" id="GJT79333.1"/>
    </source>
</evidence>
<feature type="region of interest" description="Disordered" evidence="7">
    <location>
        <begin position="425"/>
        <end position="462"/>
    </location>
</feature>
<keyword evidence="5" id="KW-0863">Zinc-finger</keyword>
<evidence type="ECO:0000256" key="7">
    <source>
        <dbReference type="SAM" id="MobiDB-lite"/>
    </source>
</evidence>
<feature type="region of interest" description="Disordered" evidence="7">
    <location>
        <begin position="898"/>
        <end position="919"/>
    </location>
</feature>
<feature type="compositionally biased region" description="Polar residues" evidence="7">
    <location>
        <begin position="1535"/>
        <end position="1546"/>
    </location>
</feature>
<keyword evidence="11" id="KW-1185">Reference proteome</keyword>
<dbReference type="InterPro" id="IPR039537">
    <property type="entry name" value="Retrotran_Ty1/copia-like"/>
</dbReference>
<dbReference type="InterPro" id="IPR001878">
    <property type="entry name" value="Znf_CCHC"/>
</dbReference>
<evidence type="ECO:0000259" key="9">
    <source>
        <dbReference type="PROSITE" id="PS50994"/>
    </source>
</evidence>
<evidence type="ECO:0000256" key="5">
    <source>
        <dbReference type="PROSITE-ProRule" id="PRU00047"/>
    </source>
</evidence>
<dbReference type="PROSITE" id="PS50994">
    <property type="entry name" value="INTEGRASE"/>
    <property type="match status" value="1"/>
</dbReference>
<dbReference type="EMBL" id="BQNB010018889">
    <property type="protein sequence ID" value="GJT79333.1"/>
    <property type="molecule type" value="Genomic_DNA"/>
</dbReference>
<dbReference type="Gene3D" id="4.10.60.10">
    <property type="entry name" value="Zinc finger, CCHC-type"/>
    <property type="match status" value="1"/>
</dbReference>
<dbReference type="InterPro" id="IPR043502">
    <property type="entry name" value="DNA/RNA_pol_sf"/>
</dbReference>
<comment type="caution">
    <text evidence="10">The sequence shown here is derived from an EMBL/GenBank/DDBJ whole genome shotgun (WGS) entry which is preliminary data.</text>
</comment>
<dbReference type="InterPro" id="IPR036397">
    <property type="entry name" value="RNaseH_sf"/>
</dbReference>
<evidence type="ECO:0000256" key="4">
    <source>
        <dbReference type="ARBA" id="ARBA00022801"/>
    </source>
</evidence>
<dbReference type="Pfam" id="PF00098">
    <property type="entry name" value="zf-CCHC"/>
    <property type="match status" value="1"/>
</dbReference>
<feature type="domain" description="Integrase catalytic" evidence="9">
    <location>
        <begin position="737"/>
        <end position="917"/>
    </location>
</feature>
<dbReference type="SUPFAM" id="SSF57756">
    <property type="entry name" value="Retrovirus zinc finger-like domains"/>
    <property type="match status" value="1"/>
</dbReference>
<dbReference type="PROSITE" id="PS50158">
    <property type="entry name" value="ZF_CCHC"/>
    <property type="match status" value="1"/>
</dbReference>
<feature type="compositionally biased region" description="Basic and acidic residues" evidence="7">
    <location>
        <begin position="451"/>
        <end position="461"/>
    </location>
</feature>
<feature type="compositionally biased region" description="Low complexity" evidence="7">
    <location>
        <begin position="429"/>
        <end position="442"/>
    </location>
</feature>
<dbReference type="InterPro" id="IPR036875">
    <property type="entry name" value="Znf_CCHC_sf"/>
</dbReference>
<evidence type="ECO:0000256" key="1">
    <source>
        <dbReference type="ARBA" id="ARBA00022670"/>
    </source>
</evidence>
<feature type="domain" description="CCHC-type" evidence="8">
    <location>
        <begin position="280"/>
        <end position="293"/>
    </location>
</feature>
<keyword evidence="4" id="KW-0378">Hydrolase</keyword>
<organism evidence="10 11">
    <name type="scientific">Tanacetum coccineum</name>
    <dbReference type="NCBI Taxonomy" id="301880"/>
    <lineage>
        <taxon>Eukaryota</taxon>
        <taxon>Viridiplantae</taxon>
        <taxon>Streptophyta</taxon>
        <taxon>Embryophyta</taxon>
        <taxon>Tracheophyta</taxon>
        <taxon>Spermatophyta</taxon>
        <taxon>Magnoliopsida</taxon>
        <taxon>eudicotyledons</taxon>
        <taxon>Gunneridae</taxon>
        <taxon>Pentapetalae</taxon>
        <taxon>asterids</taxon>
        <taxon>campanulids</taxon>
        <taxon>Asterales</taxon>
        <taxon>Asteraceae</taxon>
        <taxon>Asteroideae</taxon>
        <taxon>Anthemideae</taxon>
        <taxon>Anthemidinae</taxon>
        <taxon>Tanacetum</taxon>
    </lineage>
</organism>
<dbReference type="PANTHER" id="PTHR42648">
    <property type="entry name" value="TRANSPOSASE, PUTATIVE-RELATED"/>
    <property type="match status" value="1"/>
</dbReference>
<dbReference type="SUPFAM" id="SSF53098">
    <property type="entry name" value="Ribonuclease H-like"/>
    <property type="match status" value="1"/>
</dbReference>
<feature type="compositionally biased region" description="Basic residues" evidence="7">
    <location>
        <begin position="1510"/>
        <end position="1523"/>
    </location>
</feature>
<evidence type="ECO:0000313" key="11">
    <source>
        <dbReference type="Proteomes" id="UP001151760"/>
    </source>
</evidence>
<dbReference type="SMART" id="SM00343">
    <property type="entry name" value="ZnF_C2HC"/>
    <property type="match status" value="2"/>
</dbReference>
<feature type="compositionally biased region" description="Polar residues" evidence="7">
    <location>
        <begin position="1558"/>
        <end position="1570"/>
    </location>
</feature>
<keyword evidence="6" id="KW-0175">Coiled coil</keyword>
<dbReference type="Pfam" id="PF07727">
    <property type="entry name" value="RVT_2"/>
    <property type="match status" value="1"/>
</dbReference>
<reference evidence="10" key="2">
    <citation type="submission" date="2022-01" db="EMBL/GenBank/DDBJ databases">
        <authorList>
            <person name="Yamashiro T."/>
            <person name="Shiraishi A."/>
            <person name="Satake H."/>
            <person name="Nakayama K."/>
        </authorList>
    </citation>
    <scope>NUCLEOTIDE SEQUENCE</scope>
</reference>
<dbReference type="InterPro" id="IPR012337">
    <property type="entry name" value="RNaseH-like_sf"/>
</dbReference>
<dbReference type="InterPro" id="IPR054722">
    <property type="entry name" value="PolX-like_BBD"/>
</dbReference>
<evidence type="ECO:0000256" key="2">
    <source>
        <dbReference type="ARBA" id="ARBA00022723"/>
    </source>
</evidence>
<proteinExistence type="predicted"/>
<dbReference type="InterPro" id="IPR025724">
    <property type="entry name" value="GAG-pre-integrase_dom"/>
</dbReference>
<keyword evidence="1" id="KW-0645">Protease</keyword>
<dbReference type="Proteomes" id="UP001151760">
    <property type="component" value="Unassembled WGS sequence"/>
</dbReference>